<dbReference type="InterPro" id="IPR046947">
    <property type="entry name" value="LytR-like"/>
</dbReference>
<reference evidence="2 3" key="1">
    <citation type="submission" date="2009-01" db="EMBL/GenBank/DDBJ databases">
        <authorList>
            <person name="Qin X."/>
            <person name="Bachman B."/>
            <person name="Battles P."/>
            <person name="Bell A."/>
            <person name="Bess C."/>
            <person name="Bickham C."/>
            <person name="Chaboub L."/>
            <person name="Chen D."/>
            <person name="Coyle M."/>
            <person name="Deiros D.R."/>
            <person name="Dinh H."/>
            <person name="Forbes L."/>
            <person name="Fowler G."/>
            <person name="Francisco L."/>
            <person name="Fu Q."/>
            <person name="Gubbala S."/>
            <person name="Hale W."/>
            <person name="Han Y."/>
            <person name="Hemphill L."/>
            <person name="Highlander S.K."/>
            <person name="Hirani K."/>
            <person name="Hogues M."/>
            <person name="Jackson L."/>
            <person name="Jakkamsetti A."/>
            <person name="Javaid M."/>
            <person name="Jiang H."/>
            <person name="Korchina V."/>
            <person name="Kovar C."/>
            <person name="Lara F."/>
            <person name="Lee S."/>
            <person name="Mata R."/>
            <person name="Mathew T."/>
            <person name="Moen C."/>
            <person name="Morales K."/>
            <person name="Munidasa M."/>
            <person name="Nazareth L."/>
            <person name="Ngo R."/>
            <person name="Nguyen L."/>
            <person name="Okwuonu G."/>
            <person name="Ongeri F."/>
            <person name="Patil S."/>
            <person name="Petrosino J."/>
            <person name="Pham C."/>
            <person name="Pham P."/>
            <person name="Pu L.-L."/>
            <person name="Puazo M."/>
            <person name="Raj R."/>
            <person name="Reid J."/>
            <person name="Rouhana J."/>
            <person name="Saada N."/>
            <person name="Shang Y."/>
            <person name="Simmons D."/>
            <person name="Thornton R."/>
            <person name="Warren J."/>
            <person name="Weissenberger G."/>
            <person name="Zhang J."/>
            <person name="Zhang L."/>
            <person name="Zhou C."/>
            <person name="Zhu D."/>
            <person name="Muzny D."/>
            <person name="Worley K."/>
            <person name="Gibbs R."/>
        </authorList>
    </citation>
    <scope>NUCLEOTIDE SEQUENCE [LARGE SCALE GENOMIC DNA]</scope>
    <source>
        <strain evidence="2 3">CF48-3A</strain>
    </source>
</reference>
<accession>A0A8D9VSV9</accession>
<protein>
    <submittedName>
        <fullName evidence="2">LytTr DNA-binding domain protein</fullName>
    </submittedName>
</protein>
<evidence type="ECO:0000313" key="2">
    <source>
        <dbReference type="EMBL" id="EEI65442.1"/>
    </source>
</evidence>
<dbReference type="EMBL" id="ACHG01000135">
    <property type="protein sequence ID" value="EEI65442.1"/>
    <property type="molecule type" value="Genomic_DNA"/>
</dbReference>
<dbReference type="PANTHER" id="PTHR37299">
    <property type="entry name" value="TRANSCRIPTIONAL REGULATOR-RELATED"/>
    <property type="match status" value="1"/>
</dbReference>
<evidence type="ECO:0000313" key="3">
    <source>
        <dbReference type="Proteomes" id="UP000003419"/>
    </source>
</evidence>
<dbReference type="GO" id="GO:0003677">
    <property type="term" value="F:DNA binding"/>
    <property type="evidence" value="ECO:0007669"/>
    <property type="project" value="UniProtKB-KW"/>
</dbReference>
<dbReference type="Gene3D" id="2.40.50.1020">
    <property type="entry name" value="LytTr DNA-binding domain"/>
    <property type="match status" value="1"/>
</dbReference>
<evidence type="ECO:0000259" key="1">
    <source>
        <dbReference type="PROSITE" id="PS50930"/>
    </source>
</evidence>
<gene>
    <name evidence="2" type="ORF">HMPREF0534_1232</name>
</gene>
<dbReference type="GO" id="GO:0000156">
    <property type="term" value="F:phosphorelay response regulator activity"/>
    <property type="evidence" value="ECO:0007669"/>
    <property type="project" value="InterPro"/>
</dbReference>
<keyword evidence="2" id="KW-0238">DNA-binding</keyword>
<sequence>MQIHFQSDPSLDPDDLNITVNAVTKNNRVVNLLNYLDKYNQKSSMFIPIKTEDRILTIKQAELIKVEVTKNTLTFYTKSDEIQANGRLYQVLERLNENFVQVSKHCIINLNHLVSLEAGFTGNMVAKLNFKQRADVSRKYLPEIERRLGL</sequence>
<comment type="caution">
    <text evidence="2">The sequence shown here is derived from an EMBL/GenBank/DDBJ whole genome shotgun (WGS) entry which is preliminary data.</text>
</comment>
<dbReference type="RefSeq" id="WP_003672004.1">
    <property type="nucleotide sequence ID" value="NZ_GG693680.1"/>
</dbReference>
<dbReference type="AlphaFoldDB" id="A0A8D9VSV9"/>
<dbReference type="InterPro" id="IPR007492">
    <property type="entry name" value="LytTR_DNA-bd_dom"/>
</dbReference>
<dbReference type="PROSITE" id="PS50930">
    <property type="entry name" value="HTH_LYTTR"/>
    <property type="match status" value="1"/>
</dbReference>
<proteinExistence type="predicted"/>
<name>A0A8D9VSV9_LIMRT</name>
<dbReference type="Pfam" id="PF04397">
    <property type="entry name" value="LytTR"/>
    <property type="match status" value="1"/>
</dbReference>
<dbReference type="PANTHER" id="PTHR37299:SF1">
    <property type="entry name" value="STAGE 0 SPORULATION PROTEIN A HOMOLOG"/>
    <property type="match status" value="1"/>
</dbReference>
<dbReference type="Proteomes" id="UP000003419">
    <property type="component" value="Unassembled WGS sequence"/>
</dbReference>
<feature type="domain" description="HTH LytTR-type" evidence="1">
    <location>
        <begin position="47"/>
        <end position="150"/>
    </location>
</feature>
<organism evidence="2 3">
    <name type="scientific">Limosilactobacillus reuteri CF48-3A</name>
    <dbReference type="NCBI Taxonomy" id="525341"/>
    <lineage>
        <taxon>Bacteria</taxon>
        <taxon>Bacillati</taxon>
        <taxon>Bacillota</taxon>
        <taxon>Bacilli</taxon>
        <taxon>Lactobacillales</taxon>
        <taxon>Lactobacillaceae</taxon>
        <taxon>Limosilactobacillus</taxon>
    </lineage>
</organism>
<dbReference type="SMART" id="SM00850">
    <property type="entry name" value="LytTR"/>
    <property type="match status" value="1"/>
</dbReference>